<feature type="domain" description="FecR protein" evidence="1">
    <location>
        <begin position="152"/>
        <end position="242"/>
    </location>
</feature>
<dbReference type="RefSeq" id="WP_114409211.1">
    <property type="nucleotide sequence ID" value="NZ_QOWE01000028.1"/>
</dbReference>
<evidence type="ECO:0000259" key="2">
    <source>
        <dbReference type="Pfam" id="PF16344"/>
    </source>
</evidence>
<dbReference type="EMBL" id="QOWE01000028">
    <property type="protein sequence ID" value="RCR66368.1"/>
    <property type="molecule type" value="Genomic_DNA"/>
</dbReference>
<dbReference type="Pfam" id="PF16344">
    <property type="entry name" value="FecR_C"/>
    <property type="match status" value="1"/>
</dbReference>
<dbReference type="PANTHER" id="PTHR30273:SF2">
    <property type="entry name" value="PROTEIN FECR"/>
    <property type="match status" value="1"/>
</dbReference>
<dbReference type="Pfam" id="PF04773">
    <property type="entry name" value="FecR"/>
    <property type="match status" value="1"/>
</dbReference>
<dbReference type="InterPro" id="IPR006860">
    <property type="entry name" value="FecR"/>
</dbReference>
<keyword evidence="4" id="KW-1185">Reference proteome</keyword>
<comment type="caution">
    <text evidence="3">The sequence shown here is derived from an EMBL/GenBank/DDBJ whole genome shotgun (WGS) entry which is preliminary data.</text>
</comment>
<proteinExistence type="predicted"/>
<evidence type="ECO:0000259" key="1">
    <source>
        <dbReference type="Pfam" id="PF04773"/>
    </source>
</evidence>
<dbReference type="Gene3D" id="2.60.120.1440">
    <property type="match status" value="1"/>
</dbReference>
<dbReference type="PIRSF" id="PIRSF018266">
    <property type="entry name" value="FecR"/>
    <property type="match status" value="1"/>
</dbReference>
<dbReference type="Proteomes" id="UP000253383">
    <property type="component" value="Unassembled WGS sequence"/>
</dbReference>
<evidence type="ECO:0000313" key="3">
    <source>
        <dbReference type="EMBL" id="RCR66368.1"/>
    </source>
</evidence>
<dbReference type="OrthoDB" id="645173at2"/>
<gene>
    <name evidence="3" type="ORF">DUE52_27040</name>
</gene>
<dbReference type="PANTHER" id="PTHR30273">
    <property type="entry name" value="PERIPLASMIC SIGNAL SENSOR AND SIGMA FACTOR ACTIVATOR FECR-RELATED"/>
    <property type="match status" value="1"/>
</dbReference>
<evidence type="ECO:0000313" key="4">
    <source>
        <dbReference type="Proteomes" id="UP000253383"/>
    </source>
</evidence>
<organism evidence="3 4">
    <name type="scientific">Larkinella punicea</name>
    <dbReference type="NCBI Taxonomy" id="2315727"/>
    <lineage>
        <taxon>Bacteria</taxon>
        <taxon>Pseudomonadati</taxon>
        <taxon>Bacteroidota</taxon>
        <taxon>Cytophagia</taxon>
        <taxon>Cytophagales</taxon>
        <taxon>Spirosomataceae</taxon>
        <taxon>Larkinella</taxon>
    </lineage>
</organism>
<dbReference type="GO" id="GO:0016989">
    <property type="term" value="F:sigma factor antagonist activity"/>
    <property type="evidence" value="ECO:0007669"/>
    <property type="project" value="TreeGrafter"/>
</dbReference>
<feature type="domain" description="Protein FecR C-terminal" evidence="2">
    <location>
        <begin position="301"/>
        <end position="368"/>
    </location>
</feature>
<dbReference type="InterPro" id="IPR012373">
    <property type="entry name" value="Ferrdict_sens_TM"/>
</dbReference>
<accession>A0A368JFC6</accession>
<protein>
    <submittedName>
        <fullName evidence="3">FecR family protein</fullName>
    </submittedName>
</protein>
<dbReference type="InterPro" id="IPR032508">
    <property type="entry name" value="FecR_C"/>
</dbReference>
<sequence length="376" mass="42920">MQDYRNFEPEELAIDPSFQRWKLLDDPADRDFWKEWLVQNPDKEELVDKAYQLLSTLNDVYTRFPGERATVSDREVQNEIQRLSQAIDSQEKPSVRWYRSEWVRYGMAASIVLMLGLFWQYGVRSTEPKSGNVTYDELVAQVSNPLREVANTTNASRQVQLPDGSTIVLKPKSRVSYPDPFPGTTREVYLVGEAFFQVHKDPNKPFYVYANGLVTKVLGTSFTVQTFEDNKQVKVVVKTGKVSVFAGTQATVTQQKEDYKLEGIVLTPNQQIVFTPTDTRIVKSLVAEPALLEKPVQKQPFSFRRTPIAEVFATLEKAYGIRIVFDEEIMKSCYLTASLEDEPLFEKLDLICNTINARYEQLDAHIIINSDGCGSL</sequence>
<name>A0A368JFC6_9BACT</name>
<dbReference type="Gene3D" id="3.55.50.30">
    <property type="match status" value="1"/>
</dbReference>
<reference evidence="3 4" key="1">
    <citation type="submission" date="2018-07" db="EMBL/GenBank/DDBJ databases">
        <title>Genome analysis of Larkinella rosea.</title>
        <authorList>
            <person name="Zhou Z."/>
            <person name="Wang G."/>
        </authorList>
    </citation>
    <scope>NUCLEOTIDE SEQUENCE [LARGE SCALE GENOMIC DNA]</scope>
    <source>
        <strain evidence="4">zzj9</strain>
    </source>
</reference>
<dbReference type="AlphaFoldDB" id="A0A368JFC6"/>